<dbReference type="Pfam" id="PF02503">
    <property type="entry name" value="PP_kinase"/>
    <property type="match status" value="1"/>
</dbReference>
<evidence type="ECO:0000259" key="11">
    <source>
        <dbReference type="Pfam" id="PF13089"/>
    </source>
</evidence>
<evidence type="ECO:0000256" key="9">
    <source>
        <dbReference type="RuleBase" id="RU003800"/>
    </source>
</evidence>
<dbReference type="GO" id="GO:0006799">
    <property type="term" value="P:polyphosphate biosynthetic process"/>
    <property type="evidence" value="ECO:0007669"/>
    <property type="project" value="UniProtKB-UniRule"/>
</dbReference>
<dbReference type="SUPFAM" id="SSF140356">
    <property type="entry name" value="PPK N-terminal domain-like"/>
    <property type="match status" value="1"/>
</dbReference>
<feature type="binding site" evidence="8">
    <location>
        <position position="52"/>
    </location>
    <ligand>
        <name>ATP</name>
        <dbReference type="ChEBI" id="CHEBI:30616"/>
    </ligand>
</feature>
<keyword evidence="3 8" id="KW-0479">Metal-binding</keyword>
<feature type="binding site" evidence="8">
    <location>
        <position position="410"/>
    </location>
    <ligand>
        <name>Mg(2+)</name>
        <dbReference type="ChEBI" id="CHEBI:18420"/>
    </ligand>
</feature>
<feature type="domain" description="Polyphosphate kinase C-terminal" evidence="12">
    <location>
        <begin position="508"/>
        <end position="680"/>
    </location>
</feature>
<dbReference type="Gene3D" id="3.30.1840.10">
    <property type="entry name" value="Polyphosphate kinase middle domain"/>
    <property type="match status" value="1"/>
</dbReference>
<dbReference type="KEGG" id="tpx:Turpa_3232"/>
<evidence type="ECO:0000259" key="10">
    <source>
        <dbReference type="Pfam" id="PF02503"/>
    </source>
</evidence>
<evidence type="ECO:0000256" key="3">
    <source>
        <dbReference type="ARBA" id="ARBA00022723"/>
    </source>
</evidence>
<evidence type="ECO:0000313" key="15">
    <source>
        <dbReference type="Proteomes" id="UP000006048"/>
    </source>
</evidence>
<dbReference type="GO" id="GO:0009358">
    <property type="term" value="C:polyphosphate kinase complex"/>
    <property type="evidence" value="ECO:0007669"/>
    <property type="project" value="InterPro"/>
</dbReference>
<dbReference type="Pfam" id="PF13090">
    <property type="entry name" value="PP_kinase_C"/>
    <property type="match status" value="1"/>
</dbReference>
<feature type="domain" description="Polyphosphate kinase C-terminal" evidence="13">
    <location>
        <begin position="337"/>
        <end position="501"/>
    </location>
</feature>
<dbReference type="GO" id="GO:0008976">
    <property type="term" value="F:polyphosphate kinase activity"/>
    <property type="evidence" value="ECO:0007669"/>
    <property type="project" value="UniProtKB-UniRule"/>
</dbReference>
<dbReference type="InterPro" id="IPR036832">
    <property type="entry name" value="PPK_N_dom_sf"/>
</dbReference>
<keyword evidence="6 8" id="KW-0067">ATP-binding</keyword>
<dbReference type="SUPFAM" id="SSF56024">
    <property type="entry name" value="Phospholipase D/nuclease"/>
    <property type="match status" value="2"/>
</dbReference>
<feature type="domain" description="Polyphosphate kinase middle" evidence="10">
    <location>
        <begin position="132"/>
        <end position="306"/>
    </location>
</feature>
<evidence type="ECO:0000259" key="13">
    <source>
        <dbReference type="Pfam" id="PF17941"/>
    </source>
</evidence>
<dbReference type="FunFam" id="3.30.870.10:FF:000001">
    <property type="entry name" value="Polyphosphate kinase"/>
    <property type="match status" value="1"/>
</dbReference>
<evidence type="ECO:0000256" key="6">
    <source>
        <dbReference type="ARBA" id="ARBA00022840"/>
    </source>
</evidence>
<feature type="binding site" evidence="8">
    <location>
        <position position="597"/>
    </location>
    <ligand>
        <name>ATP</name>
        <dbReference type="ChEBI" id="CHEBI:30616"/>
    </ligand>
</feature>
<dbReference type="SUPFAM" id="SSF143724">
    <property type="entry name" value="PHP14-like"/>
    <property type="match status" value="1"/>
</dbReference>
<dbReference type="EMBL" id="CP002959">
    <property type="protein sequence ID" value="AFM13871.1"/>
    <property type="molecule type" value="Genomic_DNA"/>
</dbReference>
<feature type="binding site" evidence="8">
    <location>
        <position position="473"/>
    </location>
    <ligand>
        <name>ATP</name>
        <dbReference type="ChEBI" id="CHEBI:30616"/>
    </ligand>
</feature>
<dbReference type="InterPro" id="IPR025198">
    <property type="entry name" value="PPK_N_dom"/>
</dbReference>
<keyword evidence="15" id="KW-1185">Reference proteome</keyword>
<dbReference type="PANTHER" id="PTHR30218">
    <property type="entry name" value="POLYPHOSPHATE KINASE"/>
    <property type="match status" value="1"/>
</dbReference>
<dbReference type="PANTHER" id="PTHR30218:SF0">
    <property type="entry name" value="POLYPHOSPHATE KINASE"/>
    <property type="match status" value="1"/>
</dbReference>
<dbReference type="InterPro" id="IPR024953">
    <property type="entry name" value="PP_kinase_middle"/>
</dbReference>
<organism evidence="14 15">
    <name type="scientific">Turneriella parva (strain ATCC BAA-1111 / DSM 21527 / NCTC 11395 / H)</name>
    <name type="common">Leptospira parva</name>
    <dbReference type="NCBI Taxonomy" id="869212"/>
    <lineage>
        <taxon>Bacteria</taxon>
        <taxon>Pseudomonadati</taxon>
        <taxon>Spirochaetota</taxon>
        <taxon>Spirochaetia</taxon>
        <taxon>Leptospirales</taxon>
        <taxon>Leptospiraceae</taxon>
        <taxon>Turneriella</taxon>
    </lineage>
</organism>
<evidence type="ECO:0000256" key="8">
    <source>
        <dbReference type="HAMAP-Rule" id="MF_00347"/>
    </source>
</evidence>
<dbReference type="GO" id="GO:0046872">
    <property type="term" value="F:metal ion binding"/>
    <property type="evidence" value="ECO:0007669"/>
    <property type="project" value="UniProtKB-KW"/>
</dbReference>
<dbReference type="NCBIfam" id="NF003918">
    <property type="entry name" value="PRK05443.1-2"/>
    <property type="match status" value="1"/>
</dbReference>
<dbReference type="Pfam" id="PF17941">
    <property type="entry name" value="PP_kinase_C_1"/>
    <property type="match status" value="1"/>
</dbReference>
<feature type="active site" description="Phosphohistidine intermediate" evidence="8">
    <location>
        <position position="440"/>
    </location>
</feature>
<comment type="catalytic activity">
    <reaction evidence="8 9">
        <text>[phosphate](n) + ATP = [phosphate](n+1) + ADP</text>
        <dbReference type="Rhea" id="RHEA:19573"/>
        <dbReference type="Rhea" id="RHEA-COMP:9859"/>
        <dbReference type="Rhea" id="RHEA-COMP:14280"/>
        <dbReference type="ChEBI" id="CHEBI:16838"/>
        <dbReference type="ChEBI" id="CHEBI:30616"/>
        <dbReference type="ChEBI" id="CHEBI:456216"/>
        <dbReference type="EC" id="2.7.4.1"/>
    </reaction>
</comment>
<dbReference type="AlphaFoldDB" id="I4B9B4"/>
<dbReference type="NCBIfam" id="NF003917">
    <property type="entry name" value="PRK05443.1-1"/>
    <property type="match status" value="1"/>
</dbReference>
<dbReference type="InterPro" id="IPR025200">
    <property type="entry name" value="PPK_C_dom2"/>
</dbReference>
<dbReference type="InterPro" id="IPR003414">
    <property type="entry name" value="PP_kinase"/>
</dbReference>
<dbReference type="STRING" id="869212.Turpa_3232"/>
<protein>
    <recommendedName>
        <fullName evidence="8 9">Polyphosphate kinase</fullName>
        <ecNumber evidence="8 9">2.7.4.1</ecNumber>
    </recommendedName>
    <alternativeName>
        <fullName evidence="8">ATP-polyphosphate phosphotransferase</fullName>
    </alternativeName>
    <alternativeName>
        <fullName evidence="8">Polyphosphoric acid kinase</fullName>
    </alternativeName>
</protein>
<evidence type="ECO:0000256" key="4">
    <source>
        <dbReference type="ARBA" id="ARBA00022741"/>
    </source>
</evidence>
<comment type="PTM">
    <text evidence="8 9">An intermediate of this reaction is the autophosphorylated ppk in which a phosphate is covalently linked to a histidine residue through a N-P bond.</text>
</comment>
<accession>I4B9B4</accession>
<feature type="binding site" evidence="8">
    <location>
        <position position="569"/>
    </location>
    <ligand>
        <name>ATP</name>
        <dbReference type="ChEBI" id="CHEBI:30616"/>
    </ligand>
</feature>
<proteinExistence type="inferred from homology"/>
<dbReference type="NCBIfam" id="TIGR03705">
    <property type="entry name" value="poly_P_kin"/>
    <property type="match status" value="1"/>
</dbReference>
<dbReference type="EC" id="2.7.4.1" evidence="8 9"/>
<dbReference type="PATRIC" id="fig|869212.3.peg.3263"/>
<keyword evidence="7 8" id="KW-0460">Magnesium</keyword>
<keyword evidence="4 8" id="KW-0547">Nucleotide-binding</keyword>
<keyword evidence="1 8" id="KW-0597">Phosphoprotein</keyword>
<sequence length="712" mass="80880">MEKPPRIDFAPEHYINRELSWLKFNERVLEEALDESNPLVERLRFLLITETNLDEFFMVRVAGLKQKLFNDIDVENADGMQVHEVLKKIHTGVADYFENAYQLMNKVLLPACAERGIHLKSAEHLTAAEMGAVRRYFDTEIFPILTPLAIDMGHPFPRLANRSVNLAVTLRRKNKADSPDYFAVVQIPSVLPRLFLVSEKPNERHYLYLEDIIELFSHRMFKGFEVVETHAFRLTRDSDLVIEEDEGESLMKIVQLELRRREKGAAVRLEVRDTMPAEIVSRLTEALELEADDVYTCHGQLPFAGLKAILDDPLVANETFKPFTPIAPFKYDRPADLFSLIRAGDVLLHHPFHSFALVEDLIQAASDDATVLGIKITLYRTGVKSRIVDALIRAARNGKQVTALVELRARFDEETNIQWAKRMEDEGVHVVYGLIGFKTHCKVALIVRKEANKIVRYVHMSTGNYNSATARIYTDLSLITVDKAIAQDATHLFNSITGYSKLPAMQKLSTAPGNLKALVLKMIRREITHAQGGKKGRLIAKMNSLVDREVIDELYRASQAGVQIDLVVRGICCLRPGIAGVSENIRVRSVVGRLLEHSRILVAQNGGDPQVYLMSADWMPRNFIRRVEIAFPIENKHIKEKIIQNILQVYLNDNDSARVLDATGNYSRLRPEAKDAVNAQRVFIDECRSSQEEQKAALAKTKHLRKVKNPRK</sequence>
<evidence type="ECO:0000259" key="12">
    <source>
        <dbReference type="Pfam" id="PF13090"/>
    </source>
</evidence>
<dbReference type="HOGENOM" id="CLU_009678_5_0_12"/>
<dbReference type="HAMAP" id="MF_00347">
    <property type="entry name" value="Polyphosphate_kinase"/>
    <property type="match status" value="1"/>
</dbReference>
<comment type="function">
    <text evidence="8 9">Catalyzes the reversible transfer of the terminal phosphate of ATP to form a long-chain polyphosphate (polyP).</text>
</comment>
<gene>
    <name evidence="8" type="primary">ppk</name>
    <name evidence="14" type="ordered locus">Turpa_3232</name>
</gene>
<evidence type="ECO:0000256" key="2">
    <source>
        <dbReference type="ARBA" id="ARBA00022679"/>
    </source>
</evidence>
<dbReference type="InterPro" id="IPR036830">
    <property type="entry name" value="PP_kinase_middle_dom_sf"/>
</dbReference>
<dbReference type="CDD" id="cd09168">
    <property type="entry name" value="PLDc_PaPPK1_C2_like"/>
    <property type="match status" value="1"/>
</dbReference>
<dbReference type="Gene3D" id="1.20.58.310">
    <property type="entry name" value="Polyphosphate kinase N-terminal domain"/>
    <property type="match status" value="1"/>
</dbReference>
<dbReference type="NCBIfam" id="NF003921">
    <property type="entry name" value="PRK05443.2-2"/>
    <property type="match status" value="1"/>
</dbReference>
<dbReference type="Gene3D" id="3.30.870.10">
    <property type="entry name" value="Endonuclease Chain A"/>
    <property type="match status" value="2"/>
</dbReference>
<keyword evidence="5 8" id="KW-0418">Kinase</keyword>
<dbReference type="GO" id="GO:0005524">
    <property type="term" value="F:ATP binding"/>
    <property type="evidence" value="ECO:0007669"/>
    <property type="project" value="UniProtKB-KW"/>
</dbReference>
<dbReference type="RefSeq" id="WP_014804371.1">
    <property type="nucleotide sequence ID" value="NC_018020.1"/>
</dbReference>
<comment type="cofactor">
    <cofactor evidence="8">
        <name>Mg(2+)</name>
        <dbReference type="ChEBI" id="CHEBI:18420"/>
    </cofactor>
</comment>
<dbReference type="InterPro" id="IPR041108">
    <property type="entry name" value="PP_kinase_C_1"/>
</dbReference>
<evidence type="ECO:0000256" key="1">
    <source>
        <dbReference type="ARBA" id="ARBA00022553"/>
    </source>
</evidence>
<evidence type="ECO:0000256" key="5">
    <source>
        <dbReference type="ARBA" id="ARBA00022777"/>
    </source>
</evidence>
<dbReference type="Proteomes" id="UP000006048">
    <property type="component" value="Chromosome"/>
</dbReference>
<evidence type="ECO:0000313" key="14">
    <source>
        <dbReference type="EMBL" id="AFM13871.1"/>
    </source>
</evidence>
<keyword evidence="2 8" id="KW-0808">Transferase</keyword>
<feature type="domain" description="Polyphosphate kinase N-terminal" evidence="11">
    <location>
        <begin position="14"/>
        <end position="119"/>
    </location>
</feature>
<reference evidence="14 15" key="1">
    <citation type="submission" date="2012-06" db="EMBL/GenBank/DDBJ databases">
        <title>The complete chromosome of genome of Turneriella parva DSM 21527.</title>
        <authorList>
            <consortium name="US DOE Joint Genome Institute (JGI-PGF)"/>
            <person name="Lucas S."/>
            <person name="Han J."/>
            <person name="Lapidus A."/>
            <person name="Bruce D."/>
            <person name="Goodwin L."/>
            <person name="Pitluck S."/>
            <person name="Peters L."/>
            <person name="Kyrpides N."/>
            <person name="Mavromatis K."/>
            <person name="Ivanova N."/>
            <person name="Mikhailova N."/>
            <person name="Chertkov O."/>
            <person name="Detter J.C."/>
            <person name="Tapia R."/>
            <person name="Han C."/>
            <person name="Land M."/>
            <person name="Hauser L."/>
            <person name="Markowitz V."/>
            <person name="Cheng J.-F."/>
            <person name="Hugenholtz P."/>
            <person name="Woyke T."/>
            <person name="Wu D."/>
            <person name="Gronow S."/>
            <person name="Wellnitz S."/>
            <person name="Brambilla E."/>
            <person name="Klenk H.-P."/>
            <person name="Eisen J.A."/>
        </authorList>
    </citation>
    <scope>NUCLEOTIDE SEQUENCE [LARGE SCALE GENOMIC DNA]</scope>
    <source>
        <strain evidence="15">ATCC BAA-1111 / DSM 21527 / NCTC 11395 / H</strain>
    </source>
</reference>
<dbReference type="Pfam" id="PF13089">
    <property type="entry name" value="PP_kinase_N"/>
    <property type="match status" value="1"/>
</dbReference>
<dbReference type="PIRSF" id="PIRSF015589">
    <property type="entry name" value="PP_kinase"/>
    <property type="match status" value="1"/>
</dbReference>
<dbReference type="CDD" id="cd09165">
    <property type="entry name" value="PLDc_PaPPK1_C1_like"/>
    <property type="match status" value="1"/>
</dbReference>
<comment type="similarity">
    <text evidence="8 9">Belongs to the polyphosphate kinase 1 (PPK1) family.</text>
</comment>
<feature type="binding site" evidence="8">
    <location>
        <position position="380"/>
    </location>
    <ligand>
        <name>Mg(2+)</name>
        <dbReference type="ChEBI" id="CHEBI:18420"/>
    </ligand>
</feature>
<name>I4B9B4_TURPD</name>
<evidence type="ECO:0000256" key="7">
    <source>
        <dbReference type="ARBA" id="ARBA00022842"/>
    </source>
</evidence>
<dbReference type="OrthoDB" id="9761456at2"/>